<evidence type="ECO:0000256" key="1">
    <source>
        <dbReference type="ARBA" id="ARBA00023157"/>
    </source>
</evidence>
<sequence length="257" mass="27833">MKDMDCLKVFTITCLILLSCVIVGKGILLLDRRCPKPSQQLGCQPCIPQSGGCGCGKICCLEECGASCVTIPNPPELDCLLYIKCGQPLDCNPARDCPTVPGARCTRNCHCKTSYLDCNGKLLTKNECKPTECPEPSKGFFGFKHYTCTNGNQIGSFCTATCPHGTSLNGNKKIKCQTNGKWYPGDFTDNSCSKKSTCPNGEVIANCIKDPCMGQTCPVVPSSVCQSNYCGTCSYDFYINGIKVPRWLCFLTSPEIS</sequence>
<proteinExistence type="predicted"/>
<dbReference type="InterPro" id="IPR035976">
    <property type="entry name" value="Sushi/SCR/CCP_sf"/>
</dbReference>
<dbReference type="Proteomes" id="UP001642483">
    <property type="component" value="Unassembled WGS sequence"/>
</dbReference>
<feature type="domain" description="Sushi" evidence="4">
    <location>
        <begin position="131"/>
        <end position="194"/>
    </location>
</feature>
<feature type="disulfide bond" evidence="2">
    <location>
        <begin position="133"/>
        <end position="176"/>
    </location>
</feature>
<evidence type="ECO:0000259" key="4">
    <source>
        <dbReference type="PROSITE" id="PS50923"/>
    </source>
</evidence>
<gene>
    <name evidence="5" type="ORF">CVLEPA_LOCUS31902</name>
</gene>
<evidence type="ECO:0000313" key="5">
    <source>
        <dbReference type="EMBL" id="CAK8698458.1"/>
    </source>
</evidence>
<dbReference type="EMBL" id="CAWYQH010000174">
    <property type="protein sequence ID" value="CAK8698458.1"/>
    <property type="molecule type" value="Genomic_DNA"/>
</dbReference>
<dbReference type="PROSITE" id="PS51257">
    <property type="entry name" value="PROKAR_LIPOPROTEIN"/>
    <property type="match status" value="1"/>
</dbReference>
<keyword evidence="6" id="KW-1185">Reference proteome</keyword>
<keyword evidence="3" id="KW-0812">Transmembrane</keyword>
<dbReference type="Gene3D" id="2.10.70.10">
    <property type="entry name" value="Complement Module, domain 1"/>
    <property type="match status" value="1"/>
</dbReference>
<protein>
    <recommendedName>
        <fullName evidence="4">Sushi domain-containing protein</fullName>
    </recommendedName>
</protein>
<reference evidence="5 6" key="1">
    <citation type="submission" date="2024-02" db="EMBL/GenBank/DDBJ databases">
        <authorList>
            <person name="Daric V."/>
            <person name="Darras S."/>
        </authorList>
    </citation>
    <scope>NUCLEOTIDE SEQUENCE [LARGE SCALE GENOMIC DNA]</scope>
</reference>
<comment type="caution">
    <text evidence="5">The sequence shown here is derived from an EMBL/GenBank/DDBJ whole genome shotgun (WGS) entry which is preliminary data.</text>
</comment>
<accession>A0ABP0H4H8</accession>
<evidence type="ECO:0000313" key="6">
    <source>
        <dbReference type="Proteomes" id="UP001642483"/>
    </source>
</evidence>
<evidence type="ECO:0000256" key="3">
    <source>
        <dbReference type="SAM" id="Phobius"/>
    </source>
</evidence>
<name>A0ABP0H4H8_CLALP</name>
<evidence type="ECO:0000256" key="2">
    <source>
        <dbReference type="PROSITE-ProRule" id="PRU00302"/>
    </source>
</evidence>
<dbReference type="InterPro" id="IPR000436">
    <property type="entry name" value="Sushi_SCR_CCP_dom"/>
</dbReference>
<feature type="transmembrane region" description="Helical" evidence="3">
    <location>
        <begin position="7"/>
        <end position="30"/>
    </location>
</feature>
<dbReference type="PROSITE" id="PS50923">
    <property type="entry name" value="SUSHI"/>
    <property type="match status" value="1"/>
</dbReference>
<keyword evidence="3" id="KW-0472">Membrane</keyword>
<comment type="caution">
    <text evidence="2">Lacks conserved residue(s) required for the propagation of feature annotation.</text>
</comment>
<keyword evidence="3" id="KW-1133">Transmembrane helix</keyword>
<dbReference type="SUPFAM" id="SSF57535">
    <property type="entry name" value="Complement control module/SCR domain"/>
    <property type="match status" value="1"/>
</dbReference>
<keyword evidence="1 2" id="KW-1015">Disulfide bond</keyword>
<organism evidence="5 6">
    <name type="scientific">Clavelina lepadiformis</name>
    <name type="common">Light-bulb sea squirt</name>
    <name type="synonym">Ascidia lepadiformis</name>
    <dbReference type="NCBI Taxonomy" id="159417"/>
    <lineage>
        <taxon>Eukaryota</taxon>
        <taxon>Metazoa</taxon>
        <taxon>Chordata</taxon>
        <taxon>Tunicata</taxon>
        <taxon>Ascidiacea</taxon>
        <taxon>Aplousobranchia</taxon>
        <taxon>Clavelinidae</taxon>
        <taxon>Clavelina</taxon>
    </lineage>
</organism>
<keyword evidence="2" id="KW-0768">Sushi</keyword>